<evidence type="ECO:0000313" key="1">
    <source>
        <dbReference type="EMBL" id="WRW34484.1"/>
    </source>
</evidence>
<organism evidence="1 2">
    <name type="scientific">Staphylococcus phage CF9</name>
    <dbReference type="NCBI Taxonomy" id="3113741"/>
    <lineage>
        <taxon>Viruses</taxon>
        <taxon>Duplodnaviria</taxon>
        <taxon>Heunggongvirae</taxon>
        <taxon>Uroviricota</taxon>
        <taxon>Caudoviricetes</taxon>
        <taxon>Sextaecvirus</taxon>
    </lineage>
</organism>
<gene>
    <name evidence="1" type="ORF">CF9_0084</name>
</gene>
<protein>
    <recommendedName>
        <fullName evidence="3">AP2 domain-containing protein</fullName>
    </recommendedName>
</protein>
<name>A0AAX4J6F5_9CAUD</name>
<sequence>MKIQMIGKKFGRLTVLEEEKERVNGRICYKCKCECGNTIITKGKYLRNGDTKSCGCLVKETSMRIGSKNKTHGLSKLPEYNVYTTMINRCNNPNHDRYHRYGGRGIKVCDRWLESFENFYEDMGNRPSSKHQIDRINNDGDYTPENCRWVTPYENAINKEFKKGKLGIVNIYQDKNSYYVILRRRGAKRVSSYQHSLQKAIQIRDSWLQEYKENPEKWVEDTLNNNYKELYKNH</sequence>
<dbReference type="Proteomes" id="UP001432173">
    <property type="component" value="Segment"/>
</dbReference>
<reference evidence="1" key="1">
    <citation type="submission" date="2023-12" db="EMBL/GenBank/DDBJ databases">
        <title>Isolation and Characterisation of Novel Lytic Bacteriophages for therapeutic applications in Prosthetic Joint Infections.</title>
        <authorList>
            <person name="Burton N."/>
            <person name="Melo L.D.R."/>
            <person name="Pearce B."/>
            <person name="Tadesse M.D."/>
            <person name="Vryonis E."/>
            <person name="Sagona A."/>
        </authorList>
    </citation>
    <scope>NUCLEOTIDE SEQUENCE</scope>
</reference>
<proteinExistence type="predicted"/>
<evidence type="ECO:0008006" key="3">
    <source>
        <dbReference type="Google" id="ProtNLM"/>
    </source>
</evidence>
<evidence type="ECO:0000313" key="2">
    <source>
        <dbReference type="Proteomes" id="UP001432173"/>
    </source>
</evidence>
<dbReference type="EMBL" id="PP034389">
    <property type="protein sequence ID" value="WRW34484.1"/>
    <property type="molecule type" value="Genomic_DNA"/>
</dbReference>
<accession>A0AAX4J6F5</accession>